<feature type="region of interest" description="Disordered" evidence="1">
    <location>
        <begin position="39"/>
        <end position="64"/>
    </location>
</feature>
<gene>
    <name evidence="2" type="ORF">PoMZ_00671</name>
</gene>
<evidence type="ECO:0000313" key="3">
    <source>
        <dbReference type="Proteomes" id="UP000294847"/>
    </source>
</evidence>
<dbReference type="Proteomes" id="UP000294847">
    <property type="component" value="Chromosome 2"/>
</dbReference>
<accession>A0A4P7N0M4</accession>
<evidence type="ECO:0000256" key="1">
    <source>
        <dbReference type="SAM" id="MobiDB-lite"/>
    </source>
</evidence>
<protein>
    <submittedName>
        <fullName evidence="2">Uncharacterized protein</fullName>
    </submittedName>
</protein>
<organism evidence="2 3">
    <name type="scientific">Pyricularia oryzae</name>
    <name type="common">Rice blast fungus</name>
    <name type="synonym">Magnaporthe oryzae</name>
    <dbReference type="NCBI Taxonomy" id="318829"/>
    <lineage>
        <taxon>Eukaryota</taxon>
        <taxon>Fungi</taxon>
        <taxon>Dikarya</taxon>
        <taxon>Ascomycota</taxon>
        <taxon>Pezizomycotina</taxon>
        <taxon>Sordariomycetes</taxon>
        <taxon>Sordariomycetidae</taxon>
        <taxon>Magnaporthales</taxon>
        <taxon>Pyriculariaceae</taxon>
        <taxon>Pyricularia</taxon>
    </lineage>
</organism>
<sequence length="64" mass="7111">MQFLVRRGVAGFLDESTRHQSITRQGLEPGLGAFFAARIKASETGDTPPKARRRRGSENDQPKI</sequence>
<evidence type="ECO:0000313" key="2">
    <source>
        <dbReference type="EMBL" id="QBZ55769.1"/>
    </source>
</evidence>
<proteinExistence type="predicted"/>
<name>A0A4P7N0M4_PYROR</name>
<reference evidence="2 3" key="1">
    <citation type="journal article" date="2019" name="Mol. Biol. Evol.">
        <title>Blast fungal genomes show frequent chromosomal changes, gene gains and losses, and effector gene turnover.</title>
        <authorList>
            <person name="Gomez Luciano L.B."/>
            <person name="Jason Tsai I."/>
            <person name="Chuma I."/>
            <person name="Tosa Y."/>
            <person name="Chen Y.H."/>
            <person name="Li J.Y."/>
            <person name="Li M.Y."/>
            <person name="Jade Lu M.Y."/>
            <person name="Nakayashiki H."/>
            <person name="Li W.H."/>
        </authorList>
    </citation>
    <scope>NUCLEOTIDE SEQUENCE [LARGE SCALE GENOMIC DNA]</scope>
    <source>
        <strain evidence="2">MZ5-1-6</strain>
    </source>
</reference>
<dbReference type="AlphaFoldDB" id="A0A4P7N0M4"/>
<dbReference type="EMBL" id="CP034205">
    <property type="protein sequence ID" value="QBZ55769.1"/>
    <property type="molecule type" value="Genomic_DNA"/>
</dbReference>